<comment type="caution">
    <text evidence="2">The sequence shown here is derived from an EMBL/GenBank/DDBJ whole genome shotgun (WGS) entry which is preliminary data.</text>
</comment>
<gene>
    <name evidence="2" type="ORF">B296_00007301</name>
</gene>
<sequence length="184" mass="19769">MGRKRSHGPYRYLGWILGLKTFVRYCAANLHVIGLFDASITSPCWQVSPVAFRPPSSLLGKQARNSSTSTSTTPASAISISRQLRHGPRGGDGPPVSSAGAKGTSAAAPKCVCAPTTHAGSFVPSPLSQLSRPLCGAAHGLSNHQPSRPRLLHLHPYRMRAICFPLHVKLRLRNSLRSAMKRVC</sequence>
<evidence type="ECO:0000313" key="2">
    <source>
        <dbReference type="EMBL" id="RRT84446.1"/>
    </source>
</evidence>
<feature type="compositionally biased region" description="Low complexity" evidence="1">
    <location>
        <begin position="66"/>
        <end position="81"/>
    </location>
</feature>
<reference evidence="2 3" key="1">
    <citation type="journal article" date="2014" name="Agronomy (Basel)">
        <title>A Draft Genome Sequence for Ensete ventricosum, the Drought-Tolerant Tree Against Hunger.</title>
        <authorList>
            <person name="Harrison J."/>
            <person name="Moore K.A."/>
            <person name="Paszkiewicz K."/>
            <person name="Jones T."/>
            <person name="Grant M."/>
            <person name="Ambacheew D."/>
            <person name="Muzemil S."/>
            <person name="Studholme D.J."/>
        </authorList>
    </citation>
    <scope>NUCLEOTIDE SEQUENCE [LARGE SCALE GENOMIC DNA]</scope>
</reference>
<feature type="region of interest" description="Disordered" evidence="1">
    <location>
        <begin position="56"/>
        <end position="102"/>
    </location>
</feature>
<evidence type="ECO:0000313" key="3">
    <source>
        <dbReference type="Proteomes" id="UP000287651"/>
    </source>
</evidence>
<evidence type="ECO:0000256" key="1">
    <source>
        <dbReference type="SAM" id="MobiDB-lite"/>
    </source>
</evidence>
<protein>
    <submittedName>
        <fullName evidence="2">Uncharacterized protein</fullName>
    </submittedName>
</protein>
<organism evidence="2 3">
    <name type="scientific">Ensete ventricosum</name>
    <name type="common">Abyssinian banana</name>
    <name type="synonym">Musa ensete</name>
    <dbReference type="NCBI Taxonomy" id="4639"/>
    <lineage>
        <taxon>Eukaryota</taxon>
        <taxon>Viridiplantae</taxon>
        <taxon>Streptophyta</taxon>
        <taxon>Embryophyta</taxon>
        <taxon>Tracheophyta</taxon>
        <taxon>Spermatophyta</taxon>
        <taxon>Magnoliopsida</taxon>
        <taxon>Liliopsida</taxon>
        <taxon>Zingiberales</taxon>
        <taxon>Musaceae</taxon>
        <taxon>Ensete</taxon>
    </lineage>
</organism>
<dbReference type="Proteomes" id="UP000287651">
    <property type="component" value="Unassembled WGS sequence"/>
</dbReference>
<accession>A0A427B7N7</accession>
<dbReference type="AlphaFoldDB" id="A0A427B7N7"/>
<name>A0A427B7N7_ENSVE</name>
<proteinExistence type="predicted"/>
<dbReference type="EMBL" id="AMZH03000302">
    <property type="protein sequence ID" value="RRT84446.1"/>
    <property type="molecule type" value="Genomic_DNA"/>
</dbReference>